<dbReference type="Pfam" id="PF00005">
    <property type="entry name" value="ABC_tran"/>
    <property type="match status" value="2"/>
</dbReference>
<feature type="compositionally biased region" description="Acidic residues" evidence="8">
    <location>
        <begin position="69"/>
        <end position="79"/>
    </location>
</feature>
<dbReference type="Pfam" id="PF01061">
    <property type="entry name" value="ABC2_membrane"/>
    <property type="match status" value="2"/>
</dbReference>
<dbReference type="InterPro" id="IPR027417">
    <property type="entry name" value="P-loop_NTPase"/>
</dbReference>
<sequence>MAAHSHPPGLTLTRTSTRASTKSGVSTIRSRVSNWQLPPLPPFSFSLNNNSTASGFGFGLFSSDKANEGDPDIDYDSDSEPPTPPPEMHEEEIVRLARTLTSPSVISVASMKGKSKEKKGPSPLVTIHPVSSPALDSAFPPDIATPIPVGVNPFSHSEVDPSIDPHSEQFDYHKWIRSLLAIQSRDPHKHPTRTAGISFSNLNVHGYGRSTDYQRTVGNAVFGLAEMVRNAMRSGEEGGSGQRVDILRDFKGVVRDGEMLLVLGPPGSGCSTFLKTLSGETHGFHVDKYAKINYQGIPWETMHRDFRGEVVYNAESDTHFPNLTVGQTLSFAARARTPSSRVRLPGVSRSQYAEHMKDVVLRVFGLTHTENTKVGNDFIRGVSGGERKRVSIAEVVLSGAPVQCWDNCTRGLDAATALEFVKTVRTGTRYTGASAVVAVYQASQGIYDAFDKVTVLYEGRQIYFGYASEAKKFFVDLGFQCPERQTTADFLTSLTNPAERKARPGMEYKVPRTPDEFVRAWKESDDHRQLCQEIDEFNWKYPIGGENLKRFRQSMSHIQPKGTKSGSPYLLSIPMQIQLCLSRGWQRLKGDLSIMLSTVIGNFIMGLIVSSLFYNLSEDTDSFYSRSALIFYAILTNPHPIRTTPHRRKHARMALYHPFTEAISSMICDLPSKILTSLSFTLILYFMTNLRRTPAAYFTFLLFTFTCSLAMSMIFRTIGATSRTISQAMAPSAIVMLGLVIYTGFVIPTRDMKVWFRWLGRINPIGYAFEGLMVNEFDGREWPCSQGGFVPQGPGYENATGSERVCFVTGARKGRDVVDGADYLRESFEYERENMWRNLGLIFVFIFAFMFIYLGATEFISAAKSKGEVLLFRRGHAPSESTRKEGDEEDPVMLITSEEKKKAMLDSDVVLPGVGAIQKQTSIFHWEDVCYDIQIQKEVRRLLDHVDGWVEPGKLTALMGASGAGKTTLLDVLASRVTTGVITGSMFVDGKPRDQSFQRKTGYAQQQDLHLETSTVREALLFSARLRQPGHVPDREKVDYVNEVIGLLGMESYADAVVGVPGEGLNVEQRKRLTIGVELAAKPALLLFLDEPTSGLDSQTAWSISLLFQEFDRLLFLAKGGRTIYFGDIGRGSRTLIKYFERQGADRCPPEANPAEWMLHVIGAAPGAVAKRDYADAWRESKEYQKMKKELQKLKRVSMHQIKLQDGPDATPKSVEFSEFAAPFYRQFVMCWMRVMQQYWRTPSYIYSKLALCALTSLFIGFSFWHADNTRQGLQNQMFSIFMLMTMFGNLVNQIMPHFVTQRALYEARERPSKAYSWKAFMLANITAELPWNALAGSLMFFCWFYPIGLWKNAEPTNAVGERSVLLFLFLLSFMLFTSTFTHMIIAGMDSAEAGGGIANLLFSLTLAFCGVLVSPERMPRFWIFLYRVSPFTYIIDGMLSTALANADAFCSPIEISRFDPPPNQTCETYLAAFTSFTRGVLYNPDATSDCEYCVLVKTNTFLEAVSSNYEFRWRNFGILWVYIIFNFGAALGLYWLARVPKRLKQ</sequence>
<feature type="transmembrane region" description="Helical" evidence="9">
    <location>
        <begin position="835"/>
        <end position="856"/>
    </location>
</feature>
<comment type="subcellular location">
    <subcellularLocation>
        <location evidence="1">Membrane</location>
        <topology evidence="1">Multi-pass membrane protein</topology>
    </subcellularLocation>
</comment>
<feature type="domain" description="ABC transporter" evidence="10">
    <location>
        <begin position="226"/>
        <end position="483"/>
    </location>
</feature>
<feature type="compositionally biased region" description="Low complexity" evidence="8">
    <location>
        <begin position="10"/>
        <end position="21"/>
    </location>
</feature>
<dbReference type="PROSITE" id="PS00211">
    <property type="entry name" value="ABC_TRANSPORTER_1"/>
    <property type="match status" value="1"/>
</dbReference>
<keyword evidence="6 9" id="KW-1133">Transmembrane helix</keyword>
<dbReference type="SMART" id="SM00382">
    <property type="entry name" value="AAA"/>
    <property type="match status" value="2"/>
</dbReference>
<feature type="transmembrane region" description="Helical" evidence="9">
    <location>
        <begin position="1518"/>
        <end position="1538"/>
    </location>
</feature>
<evidence type="ECO:0000256" key="1">
    <source>
        <dbReference type="ARBA" id="ARBA00004141"/>
    </source>
</evidence>
<feature type="domain" description="ABC transporter" evidence="10">
    <location>
        <begin position="924"/>
        <end position="1191"/>
    </location>
</feature>
<dbReference type="Pfam" id="PF14510">
    <property type="entry name" value="ABC_trans_N"/>
    <property type="match status" value="1"/>
</dbReference>
<dbReference type="PANTHER" id="PTHR19241">
    <property type="entry name" value="ATP-BINDING CASSETTE TRANSPORTER"/>
    <property type="match status" value="1"/>
</dbReference>
<feature type="region of interest" description="Disordered" evidence="8">
    <location>
        <begin position="1"/>
        <end position="25"/>
    </location>
</feature>
<dbReference type="PROSITE" id="PS50893">
    <property type="entry name" value="ABC_TRANSPORTER_2"/>
    <property type="match status" value="2"/>
</dbReference>
<protein>
    <submittedName>
        <fullName evidence="11">Multidrug resistance protein</fullName>
    </submittedName>
</protein>
<dbReference type="InterPro" id="IPR003439">
    <property type="entry name" value="ABC_transporter-like_ATP-bd"/>
</dbReference>
<evidence type="ECO:0000256" key="6">
    <source>
        <dbReference type="ARBA" id="ARBA00022989"/>
    </source>
</evidence>
<reference evidence="11 12" key="1">
    <citation type="submission" date="2024-05" db="EMBL/GenBank/DDBJ databases">
        <title>A draft genome resource for the thread blight pathogen Marasmius tenuissimus strain MS-2.</title>
        <authorList>
            <person name="Yulfo-Soto G.E."/>
            <person name="Baruah I.K."/>
            <person name="Amoako-Attah I."/>
            <person name="Bukari Y."/>
            <person name="Meinhardt L.W."/>
            <person name="Bailey B.A."/>
            <person name="Cohen S.P."/>
        </authorList>
    </citation>
    <scope>NUCLEOTIDE SEQUENCE [LARGE SCALE GENOMIC DNA]</scope>
    <source>
        <strain evidence="11 12">MS-2</strain>
    </source>
</reference>
<dbReference type="EMBL" id="JBBXMP010000221">
    <property type="protein sequence ID" value="KAL0059529.1"/>
    <property type="molecule type" value="Genomic_DNA"/>
</dbReference>
<keyword evidence="7 9" id="KW-0472">Membrane</keyword>
<feature type="transmembrane region" description="Helical" evidence="9">
    <location>
        <begin position="1279"/>
        <end position="1300"/>
    </location>
</feature>
<evidence type="ECO:0000259" key="10">
    <source>
        <dbReference type="PROSITE" id="PS50893"/>
    </source>
</evidence>
<dbReference type="CDD" id="cd03233">
    <property type="entry name" value="ABCG_PDR_domain1"/>
    <property type="match status" value="1"/>
</dbReference>
<feature type="transmembrane region" description="Helical" evidence="9">
    <location>
        <begin position="1321"/>
        <end position="1347"/>
    </location>
</feature>
<keyword evidence="2" id="KW-0813">Transport</keyword>
<dbReference type="InterPro" id="IPR010929">
    <property type="entry name" value="PDR_CDR_ABC"/>
</dbReference>
<evidence type="ECO:0000256" key="2">
    <source>
        <dbReference type="ARBA" id="ARBA00022448"/>
    </source>
</evidence>
<feature type="transmembrane region" description="Helical" evidence="9">
    <location>
        <begin position="1246"/>
        <end position="1267"/>
    </location>
</feature>
<dbReference type="InterPro" id="IPR034003">
    <property type="entry name" value="ABCG_PDR_2"/>
</dbReference>
<evidence type="ECO:0000256" key="3">
    <source>
        <dbReference type="ARBA" id="ARBA00022692"/>
    </source>
</evidence>
<evidence type="ECO:0000256" key="8">
    <source>
        <dbReference type="SAM" id="MobiDB-lite"/>
    </source>
</evidence>
<dbReference type="Pfam" id="PF06422">
    <property type="entry name" value="PDR_CDR"/>
    <property type="match status" value="1"/>
</dbReference>
<dbReference type="CDD" id="cd03232">
    <property type="entry name" value="ABCG_PDR_domain2"/>
    <property type="match status" value="1"/>
</dbReference>
<keyword evidence="12" id="KW-1185">Reference proteome</keyword>
<evidence type="ECO:0000256" key="7">
    <source>
        <dbReference type="ARBA" id="ARBA00023136"/>
    </source>
</evidence>
<dbReference type="Gene3D" id="3.40.50.300">
    <property type="entry name" value="P-loop containing nucleotide triphosphate hydrolases"/>
    <property type="match status" value="2"/>
</dbReference>
<keyword evidence="3 9" id="KW-0812">Transmembrane</keyword>
<feature type="region of interest" description="Disordered" evidence="8">
    <location>
        <begin position="61"/>
        <end position="90"/>
    </location>
</feature>
<evidence type="ECO:0000313" key="11">
    <source>
        <dbReference type="EMBL" id="KAL0059529.1"/>
    </source>
</evidence>
<feature type="transmembrane region" description="Helical" evidence="9">
    <location>
        <begin position="1367"/>
        <end position="1386"/>
    </location>
</feature>
<evidence type="ECO:0000313" key="12">
    <source>
        <dbReference type="Proteomes" id="UP001437256"/>
    </source>
</evidence>
<evidence type="ECO:0000256" key="5">
    <source>
        <dbReference type="ARBA" id="ARBA00022840"/>
    </source>
</evidence>
<evidence type="ECO:0000256" key="4">
    <source>
        <dbReference type="ARBA" id="ARBA00022741"/>
    </source>
</evidence>
<organism evidence="11 12">
    <name type="scientific">Marasmius tenuissimus</name>
    <dbReference type="NCBI Taxonomy" id="585030"/>
    <lineage>
        <taxon>Eukaryota</taxon>
        <taxon>Fungi</taxon>
        <taxon>Dikarya</taxon>
        <taxon>Basidiomycota</taxon>
        <taxon>Agaricomycotina</taxon>
        <taxon>Agaricomycetes</taxon>
        <taxon>Agaricomycetidae</taxon>
        <taxon>Agaricales</taxon>
        <taxon>Marasmiineae</taxon>
        <taxon>Marasmiaceae</taxon>
        <taxon>Marasmius</taxon>
    </lineage>
</organism>
<feature type="transmembrane region" description="Helical" evidence="9">
    <location>
        <begin position="1398"/>
        <end position="1416"/>
    </location>
</feature>
<feature type="transmembrane region" description="Helical" evidence="9">
    <location>
        <begin position="694"/>
        <end position="716"/>
    </location>
</feature>
<comment type="caution">
    <text evidence="11">The sequence shown here is derived from an EMBL/GenBank/DDBJ whole genome shotgun (WGS) entry which is preliminary data.</text>
</comment>
<feature type="transmembrane region" description="Helical" evidence="9">
    <location>
        <begin position="592"/>
        <end position="617"/>
    </location>
</feature>
<dbReference type="SUPFAM" id="SSF52540">
    <property type="entry name" value="P-loop containing nucleoside triphosphate hydrolases"/>
    <property type="match status" value="2"/>
</dbReference>
<dbReference type="InterPro" id="IPR029481">
    <property type="entry name" value="ABC_trans_N"/>
</dbReference>
<dbReference type="Proteomes" id="UP001437256">
    <property type="component" value="Unassembled WGS sequence"/>
</dbReference>
<evidence type="ECO:0000256" key="9">
    <source>
        <dbReference type="SAM" id="Phobius"/>
    </source>
</evidence>
<keyword evidence="5" id="KW-0067">ATP-binding</keyword>
<gene>
    <name evidence="11" type="primary">CDR1_5</name>
    <name evidence="11" type="ORF">AAF712_013728</name>
</gene>
<keyword evidence="4" id="KW-0547">Nucleotide-binding</keyword>
<feature type="transmembrane region" description="Helical" evidence="9">
    <location>
        <begin position="728"/>
        <end position="747"/>
    </location>
</feature>
<dbReference type="InterPro" id="IPR034001">
    <property type="entry name" value="ABCG_PDR_1"/>
</dbReference>
<dbReference type="InterPro" id="IPR003593">
    <property type="entry name" value="AAA+_ATPase"/>
</dbReference>
<dbReference type="InterPro" id="IPR017871">
    <property type="entry name" value="ABC_transporter-like_CS"/>
</dbReference>
<proteinExistence type="predicted"/>
<name>A0ABR2ZEW4_9AGAR</name>
<dbReference type="InterPro" id="IPR013525">
    <property type="entry name" value="ABC2_TM"/>
</dbReference>
<accession>A0ABR2ZEW4</accession>